<evidence type="ECO:0000256" key="12">
    <source>
        <dbReference type="ARBA" id="ARBA00022989"/>
    </source>
</evidence>
<dbReference type="EC" id="2.7.13.3" evidence="3"/>
<comment type="subcellular location">
    <subcellularLocation>
        <location evidence="2">Cell inner membrane</location>
        <topology evidence="2">Multi-pass membrane protein</topology>
    </subcellularLocation>
</comment>
<dbReference type="EMBL" id="CVVU01000278">
    <property type="protein sequence ID" value="CRQ14647.1"/>
    <property type="molecule type" value="Genomic_DNA"/>
</dbReference>
<keyword evidence="8 15" id="KW-0812">Transmembrane</keyword>
<evidence type="ECO:0000256" key="13">
    <source>
        <dbReference type="ARBA" id="ARBA00023012"/>
    </source>
</evidence>
<dbReference type="Pfam" id="PF02518">
    <property type="entry name" value="HATPase_c"/>
    <property type="match status" value="1"/>
</dbReference>
<dbReference type="PANTHER" id="PTHR44936:SF5">
    <property type="entry name" value="SENSOR HISTIDINE KINASE ENVZ"/>
    <property type="match status" value="1"/>
</dbReference>
<dbReference type="EMBL" id="WXZT01000015">
    <property type="protein sequence ID" value="MZZ14991.1"/>
    <property type="molecule type" value="Genomic_DNA"/>
</dbReference>
<keyword evidence="12 15" id="KW-1133">Transmembrane helix</keyword>
<keyword evidence="9" id="KW-0547">Nucleotide-binding</keyword>
<dbReference type="PRINTS" id="PR00344">
    <property type="entry name" value="BCTRLSENSOR"/>
</dbReference>
<reference evidence="20 23" key="3">
    <citation type="submission" date="2018-07" db="EMBL/GenBank/DDBJ databases">
        <title>Mechanisms of high-level aminoglycoside resistance among Gram-negative pathogens in Brazil.</title>
        <authorList>
            <person name="Ballaben A.S."/>
            <person name="Darini A.L.C."/>
            <person name="Doi Y."/>
        </authorList>
    </citation>
    <scope>NUCLEOTIDE SEQUENCE [LARGE SCALE GENOMIC DNA]</scope>
    <source>
        <strain evidence="20 23">B2-305</strain>
    </source>
</reference>
<protein>
    <recommendedName>
        <fullName evidence="3">histidine kinase</fullName>
        <ecNumber evidence="3">2.7.13.3</ecNumber>
    </recommendedName>
</protein>
<comment type="catalytic activity">
    <reaction evidence="1">
        <text>ATP + protein L-histidine = ADP + protein N-phospho-L-histidine.</text>
        <dbReference type="EC" id="2.7.13.3"/>
    </reaction>
</comment>
<reference evidence="21" key="5">
    <citation type="submission" date="2023-06" db="EMBL/GenBank/DDBJ databases">
        <authorList>
            <consortium name="Clinical and Environmental Microbiology Branch: Whole genome sequencing antimicrobial resistance pathogens in the healthcare setting"/>
        </authorList>
    </citation>
    <scope>NUCLEOTIDE SEQUENCE</scope>
    <source>
        <strain evidence="21">2021CK-01020</strain>
    </source>
</reference>
<feature type="domain" description="HAMP" evidence="17">
    <location>
        <begin position="168"/>
        <end position="221"/>
    </location>
</feature>
<dbReference type="SMART" id="SM00304">
    <property type="entry name" value="HAMP"/>
    <property type="match status" value="1"/>
</dbReference>
<keyword evidence="11" id="KW-0067">ATP-binding</keyword>
<evidence type="ECO:0000256" key="4">
    <source>
        <dbReference type="ARBA" id="ARBA00022475"/>
    </source>
</evidence>
<dbReference type="SMR" id="A0A069Q104"/>
<dbReference type="AlphaFoldDB" id="A0A069Q104"/>
<keyword evidence="5" id="KW-0997">Cell inner membrane</keyword>
<keyword evidence="7 18" id="KW-0808">Transferase</keyword>
<evidence type="ECO:0000256" key="2">
    <source>
        <dbReference type="ARBA" id="ARBA00004429"/>
    </source>
</evidence>
<dbReference type="InterPro" id="IPR003661">
    <property type="entry name" value="HisK_dim/P_dom"/>
</dbReference>
<reference evidence="19" key="4">
    <citation type="submission" date="2020-01" db="EMBL/GenBank/DDBJ databases">
        <title>Bacteria Cultured from War Wounds Associated with the Conflict in Eastern Ukraine.</title>
        <authorList>
            <person name="Snesrud E."/>
            <person name="Galac M.R."/>
            <person name="Mc Gann P."/>
            <person name="Valentine K."/>
            <person name="Viacheslav K."/>
        </authorList>
    </citation>
    <scope>NUCLEOTIDE SEQUENCE</scope>
    <source>
        <strain evidence="19">VNMU148</strain>
    </source>
</reference>
<dbReference type="SMART" id="SM00388">
    <property type="entry name" value="HisKA"/>
    <property type="match status" value="1"/>
</dbReference>
<dbReference type="Proteomes" id="UP000644192">
    <property type="component" value="Unassembled WGS sequence"/>
</dbReference>
<evidence type="ECO:0000256" key="1">
    <source>
        <dbReference type="ARBA" id="ARBA00000085"/>
    </source>
</evidence>
<keyword evidence="4" id="KW-1003">Cell membrane</keyword>
<dbReference type="InterPro" id="IPR036890">
    <property type="entry name" value="HATPase_C_sf"/>
</dbReference>
<dbReference type="PROSITE" id="PS50109">
    <property type="entry name" value="HIS_KIN"/>
    <property type="match status" value="1"/>
</dbReference>
<dbReference type="GO" id="GO:0005524">
    <property type="term" value="F:ATP binding"/>
    <property type="evidence" value="ECO:0007669"/>
    <property type="project" value="UniProtKB-KW"/>
</dbReference>
<dbReference type="KEGG" id="paeb:NCGM1900_5995"/>
<dbReference type="Pfam" id="PF00672">
    <property type="entry name" value="HAMP"/>
    <property type="match status" value="1"/>
</dbReference>
<evidence type="ECO:0000256" key="11">
    <source>
        <dbReference type="ARBA" id="ARBA00022840"/>
    </source>
</evidence>
<dbReference type="Proteomes" id="UP000045039">
    <property type="component" value="Unassembled WGS sequence"/>
</dbReference>
<dbReference type="EMBL" id="CP136986">
    <property type="protein sequence ID" value="WOS77753.1"/>
    <property type="molecule type" value="Genomic_DNA"/>
</dbReference>
<dbReference type="InterPro" id="IPR003594">
    <property type="entry name" value="HATPase_dom"/>
</dbReference>
<feature type="transmembrane region" description="Helical" evidence="15">
    <location>
        <begin position="145"/>
        <end position="167"/>
    </location>
</feature>
<evidence type="ECO:0000313" key="22">
    <source>
        <dbReference type="Proteomes" id="UP000045039"/>
    </source>
</evidence>
<feature type="domain" description="Histidine kinase" evidence="16">
    <location>
        <begin position="229"/>
        <end position="432"/>
    </location>
</feature>
<evidence type="ECO:0000256" key="15">
    <source>
        <dbReference type="SAM" id="Phobius"/>
    </source>
</evidence>
<evidence type="ECO:0000259" key="17">
    <source>
        <dbReference type="PROSITE" id="PS50885"/>
    </source>
</evidence>
<evidence type="ECO:0000256" key="5">
    <source>
        <dbReference type="ARBA" id="ARBA00022519"/>
    </source>
</evidence>
<gene>
    <name evidence="18" type="primary">envZ_3</name>
    <name evidence="21" type="synonym">amgS</name>
    <name evidence="20" type="ORF">DT376_04355</name>
    <name evidence="19" type="ORF">GUL26_22320</name>
    <name evidence="21" type="ORF">L4V69_35630</name>
    <name evidence="18" type="ORF">PAERUG_P19_London_7_VIM_2_05_10_06937</name>
</gene>
<evidence type="ECO:0000256" key="14">
    <source>
        <dbReference type="ARBA" id="ARBA00023136"/>
    </source>
</evidence>
<dbReference type="InterPro" id="IPR003660">
    <property type="entry name" value="HAMP_dom"/>
</dbReference>
<dbReference type="Pfam" id="PF00512">
    <property type="entry name" value="HisKA"/>
    <property type="match status" value="1"/>
</dbReference>
<keyword evidence="10 21" id="KW-0418">Kinase</keyword>
<dbReference type="Proteomes" id="UP000253594">
    <property type="component" value="Unassembled WGS sequence"/>
</dbReference>
<dbReference type="PROSITE" id="PS50885">
    <property type="entry name" value="HAMP"/>
    <property type="match status" value="1"/>
</dbReference>
<dbReference type="Gene3D" id="1.10.287.130">
    <property type="match status" value="1"/>
</dbReference>
<evidence type="ECO:0000313" key="23">
    <source>
        <dbReference type="Proteomes" id="UP000253594"/>
    </source>
</evidence>
<reference evidence="21" key="6">
    <citation type="submission" date="2023-10" db="EMBL/GenBank/DDBJ databases">
        <title>Pathogen: clinical or host-associated sample.</title>
        <authorList>
            <person name="Hergert J."/>
            <person name="Casey R."/>
            <person name="Wagner J."/>
            <person name="Young E.L."/>
            <person name="Oakeson K.F."/>
        </authorList>
    </citation>
    <scope>NUCLEOTIDE SEQUENCE</scope>
    <source>
        <strain evidence="21">2021CK-01020</strain>
    </source>
</reference>
<evidence type="ECO:0000313" key="20">
    <source>
        <dbReference type="EMBL" id="RCI76059.1"/>
    </source>
</evidence>
<evidence type="ECO:0000256" key="8">
    <source>
        <dbReference type="ARBA" id="ARBA00022692"/>
    </source>
</evidence>
<keyword evidence="14 15" id="KW-0472">Membrane</keyword>
<evidence type="ECO:0000256" key="7">
    <source>
        <dbReference type="ARBA" id="ARBA00022679"/>
    </source>
</evidence>
<dbReference type="SMART" id="SM00387">
    <property type="entry name" value="HATPase_c"/>
    <property type="match status" value="1"/>
</dbReference>
<dbReference type="SUPFAM" id="SSF55874">
    <property type="entry name" value="ATPase domain of HSP90 chaperone/DNA topoisomerase II/histidine kinase"/>
    <property type="match status" value="1"/>
</dbReference>
<reference evidence="18" key="1">
    <citation type="submission" date="2015-06" db="EMBL/GenBank/DDBJ databases">
        <authorList>
            <person name="Radhakrishnan R."/>
            <person name="Underwood A."/>
            <person name="Al-Shahib A."/>
        </authorList>
    </citation>
    <scope>NUCLEOTIDE SEQUENCE</scope>
    <source>
        <strain evidence="18">P19_London_7_VIM_2_05_10</strain>
    </source>
</reference>
<organism evidence="20 23">
    <name type="scientific">Pseudomonas aeruginosa</name>
    <dbReference type="NCBI Taxonomy" id="287"/>
    <lineage>
        <taxon>Bacteria</taxon>
        <taxon>Pseudomonadati</taxon>
        <taxon>Pseudomonadota</taxon>
        <taxon>Gammaproteobacteria</taxon>
        <taxon>Pseudomonadales</taxon>
        <taxon>Pseudomonadaceae</taxon>
        <taxon>Pseudomonas</taxon>
    </lineage>
</organism>
<dbReference type="CDD" id="cd16950">
    <property type="entry name" value="HATPase_EnvZ-like"/>
    <property type="match status" value="1"/>
</dbReference>
<accession>A0A069Q104</accession>
<keyword evidence="13" id="KW-0902">Two-component regulatory system</keyword>
<dbReference type="InterPro" id="IPR050980">
    <property type="entry name" value="2C_sensor_his_kinase"/>
</dbReference>
<dbReference type="SUPFAM" id="SSF47384">
    <property type="entry name" value="Homodimeric domain of signal transducing histidine kinase"/>
    <property type="match status" value="1"/>
</dbReference>
<evidence type="ECO:0000313" key="21">
    <source>
        <dbReference type="EMBL" id="WOS77753.1"/>
    </source>
</evidence>
<dbReference type="InterPro" id="IPR004358">
    <property type="entry name" value="Sig_transdc_His_kin-like_C"/>
</dbReference>
<dbReference type="GO" id="GO:0005886">
    <property type="term" value="C:plasma membrane"/>
    <property type="evidence" value="ECO:0007669"/>
    <property type="project" value="UniProtKB-SubCell"/>
</dbReference>
<evidence type="ECO:0000259" key="16">
    <source>
        <dbReference type="PROSITE" id="PS50109"/>
    </source>
</evidence>
<dbReference type="EMBL" id="QORE01000081">
    <property type="protein sequence ID" value="RCI76059.1"/>
    <property type="molecule type" value="Genomic_DNA"/>
</dbReference>
<dbReference type="CDD" id="cd00082">
    <property type="entry name" value="HisKA"/>
    <property type="match status" value="1"/>
</dbReference>
<evidence type="ECO:0000256" key="9">
    <source>
        <dbReference type="ARBA" id="ARBA00022741"/>
    </source>
</evidence>
<dbReference type="RefSeq" id="WP_003096258.1">
    <property type="nucleotide sequence ID" value="NZ_AP014622.1"/>
</dbReference>
<dbReference type="InterPro" id="IPR036097">
    <property type="entry name" value="HisK_dim/P_sf"/>
</dbReference>
<name>A0A069Q104_PSEAI</name>
<evidence type="ECO:0000256" key="10">
    <source>
        <dbReference type="ARBA" id="ARBA00022777"/>
    </source>
</evidence>
<dbReference type="Gene3D" id="3.30.565.10">
    <property type="entry name" value="Histidine kinase-like ATPase, C-terminal domain"/>
    <property type="match status" value="1"/>
</dbReference>
<evidence type="ECO:0000256" key="3">
    <source>
        <dbReference type="ARBA" id="ARBA00012438"/>
    </source>
</evidence>
<evidence type="ECO:0000313" key="19">
    <source>
        <dbReference type="EMBL" id="MZZ14991.1"/>
    </source>
</evidence>
<dbReference type="PANTHER" id="PTHR44936">
    <property type="entry name" value="SENSOR PROTEIN CREC"/>
    <property type="match status" value="1"/>
</dbReference>
<dbReference type="GO" id="GO:0000155">
    <property type="term" value="F:phosphorelay sensor kinase activity"/>
    <property type="evidence" value="ECO:0007669"/>
    <property type="project" value="InterPro"/>
</dbReference>
<evidence type="ECO:0000313" key="18">
    <source>
        <dbReference type="EMBL" id="CRQ14647.1"/>
    </source>
</evidence>
<reference evidence="22" key="2">
    <citation type="submission" date="2015-06" db="EMBL/GenBank/DDBJ databases">
        <authorList>
            <person name="Radhakrishnan Rajesh"/>
            <person name="Underwood Anthony"/>
            <person name="Al-Shahib Ali"/>
        </authorList>
    </citation>
    <scope>NUCLEOTIDE SEQUENCE [LARGE SCALE GENOMIC DNA]</scope>
    <source>
        <strain evidence="22">P19_London_7_VIM_2_05_10</strain>
    </source>
</reference>
<dbReference type="CDD" id="cd06225">
    <property type="entry name" value="HAMP"/>
    <property type="match status" value="1"/>
</dbReference>
<proteinExistence type="predicted"/>
<dbReference type="Proteomes" id="UP001297540">
    <property type="component" value="Chromosome"/>
</dbReference>
<dbReference type="InterPro" id="IPR005467">
    <property type="entry name" value="His_kinase_dom"/>
</dbReference>
<sequence length="439" mass="48831">MKTPLWFPQSFFARTLWLVLIVVLFSKALTLVYLLMNEDVIVDRQYSHGAALTIRAFWAADEESRAAIAKASGLRWVPSSADQPGEQHWPYTEIFQRQMQMELGPDTETRLRIHQPSQLWVRAPSLGEGWLAVPLYPHPLRGQRIWSVLGWFLGIGLLSTAAAWIFVRQLSQPLKRLVVAARQFGQGRSVRLPLGPETPSEMAEVYRAFNQMAEDIEQGGRERELMLAGVSHDLRTPLTRLRLSLELLPESEREMVEDMIRDIEDMDAILDQFLAFIRDGRDEPVEEGDLTDLVREVVAPFNQTREQVRMALQPVPAMPLRRVSMKRLLGNLIDNALNHGGGSVEVASYVAGESAAPYVVLSVLDRGQGIDPAEVDSIFNPFIRGDKARGGKGTGLGLAIVKRIAAQHGGSVELRNRDGGGLEARVCLPLGLLLPRGAA</sequence>
<keyword evidence="6" id="KW-0597">Phosphoprotein</keyword>
<evidence type="ECO:0000256" key="6">
    <source>
        <dbReference type="ARBA" id="ARBA00022553"/>
    </source>
</evidence>
<feature type="transmembrane region" description="Helical" evidence="15">
    <location>
        <begin position="12"/>
        <end position="36"/>
    </location>
</feature>